<dbReference type="Pfam" id="PF14226">
    <property type="entry name" value="DIOX_N"/>
    <property type="match status" value="1"/>
</dbReference>
<organism evidence="4 5">
    <name type="scientific">Plectosphaerella cucumerina</name>
    <dbReference type="NCBI Taxonomy" id="40658"/>
    <lineage>
        <taxon>Eukaryota</taxon>
        <taxon>Fungi</taxon>
        <taxon>Dikarya</taxon>
        <taxon>Ascomycota</taxon>
        <taxon>Pezizomycotina</taxon>
        <taxon>Sordariomycetes</taxon>
        <taxon>Hypocreomycetidae</taxon>
        <taxon>Glomerellales</taxon>
        <taxon>Plectosphaerellaceae</taxon>
        <taxon>Plectosphaerella</taxon>
    </lineage>
</organism>
<evidence type="ECO:0000256" key="1">
    <source>
        <dbReference type="ARBA" id="ARBA00008056"/>
    </source>
</evidence>
<keyword evidence="2" id="KW-0560">Oxidoreductase</keyword>
<dbReference type="InterPro" id="IPR005123">
    <property type="entry name" value="Oxoglu/Fe-dep_dioxygenase_dom"/>
</dbReference>
<feature type="non-terminal residue" evidence="4">
    <location>
        <position position="344"/>
    </location>
</feature>
<name>A0A8K0X1T8_9PEZI</name>
<keyword evidence="2" id="KW-0479">Metal-binding</keyword>
<evidence type="ECO:0000259" key="3">
    <source>
        <dbReference type="PROSITE" id="PS51471"/>
    </source>
</evidence>
<dbReference type="GO" id="GO:0044283">
    <property type="term" value="P:small molecule biosynthetic process"/>
    <property type="evidence" value="ECO:0007669"/>
    <property type="project" value="UniProtKB-ARBA"/>
</dbReference>
<dbReference type="Gene3D" id="2.60.120.330">
    <property type="entry name" value="B-lactam Antibiotic, Isopenicillin N Synthase, Chain"/>
    <property type="match status" value="1"/>
</dbReference>
<dbReference type="GO" id="GO:0046872">
    <property type="term" value="F:metal ion binding"/>
    <property type="evidence" value="ECO:0007669"/>
    <property type="project" value="UniProtKB-KW"/>
</dbReference>
<dbReference type="Proteomes" id="UP000813385">
    <property type="component" value="Unassembled WGS sequence"/>
</dbReference>
<dbReference type="PROSITE" id="PS51471">
    <property type="entry name" value="FE2OG_OXY"/>
    <property type="match status" value="1"/>
</dbReference>
<evidence type="ECO:0000313" key="5">
    <source>
        <dbReference type="Proteomes" id="UP000813385"/>
    </source>
</evidence>
<dbReference type="Pfam" id="PF03171">
    <property type="entry name" value="2OG-FeII_Oxy"/>
    <property type="match status" value="1"/>
</dbReference>
<dbReference type="OrthoDB" id="288590at2759"/>
<reference evidence="4" key="1">
    <citation type="journal article" date="2021" name="Nat. Commun.">
        <title>Genetic determinants of endophytism in the Arabidopsis root mycobiome.</title>
        <authorList>
            <person name="Mesny F."/>
            <person name="Miyauchi S."/>
            <person name="Thiergart T."/>
            <person name="Pickel B."/>
            <person name="Atanasova L."/>
            <person name="Karlsson M."/>
            <person name="Huettel B."/>
            <person name="Barry K.W."/>
            <person name="Haridas S."/>
            <person name="Chen C."/>
            <person name="Bauer D."/>
            <person name="Andreopoulos W."/>
            <person name="Pangilinan J."/>
            <person name="LaButti K."/>
            <person name="Riley R."/>
            <person name="Lipzen A."/>
            <person name="Clum A."/>
            <person name="Drula E."/>
            <person name="Henrissat B."/>
            <person name="Kohler A."/>
            <person name="Grigoriev I.V."/>
            <person name="Martin F.M."/>
            <person name="Hacquard S."/>
        </authorList>
    </citation>
    <scope>NUCLEOTIDE SEQUENCE</scope>
    <source>
        <strain evidence="4">MPI-CAGE-AT-0016</strain>
    </source>
</reference>
<evidence type="ECO:0000256" key="2">
    <source>
        <dbReference type="RuleBase" id="RU003682"/>
    </source>
</evidence>
<dbReference type="PANTHER" id="PTHR47990">
    <property type="entry name" value="2-OXOGLUTARATE (2OG) AND FE(II)-DEPENDENT OXYGENASE SUPERFAMILY PROTEIN-RELATED"/>
    <property type="match status" value="1"/>
</dbReference>
<dbReference type="EMBL" id="JAGPXD010000004">
    <property type="protein sequence ID" value="KAH7357725.1"/>
    <property type="molecule type" value="Genomic_DNA"/>
</dbReference>
<proteinExistence type="inferred from homology"/>
<sequence length="344" mass="39040">MDNHNNISTMTTKYVDREIPRVSLADFDNRIDEITAQLCKAAEEVGFFAIKDHGLSEPEVQEMFSVSESFFRLPDETKASVPWNPQNVGWEKMSQIRPSTGAADTKESYQAQFGENMIGLWLDEEKLPGFKESTLAFMHRVQGISERIMRCLARGLGFEDDFFIKAHDASRMDCQSALRLLHYYETPRTNDGKIYHRAGAHADWGFLTLLFQRTGQSGLEICPGREAVTEHALGDEWTKVDFEPGVIVCNIGDLLMSWSDDRFKSTYHRVKAPCEEGDYYGERFSIAFFNQPRKDTVIQGPLKKYPAVTGEEFNREAMQRFYTAAKARVEAEQAAKKGSPVVAA</sequence>
<protein>
    <recommendedName>
        <fullName evidence="3">Fe2OG dioxygenase domain-containing protein</fullName>
    </recommendedName>
</protein>
<dbReference type="InterPro" id="IPR050231">
    <property type="entry name" value="Iron_ascorbate_oxido_reductase"/>
</dbReference>
<keyword evidence="2" id="KW-0408">Iron</keyword>
<dbReference type="InterPro" id="IPR026992">
    <property type="entry name" value="DIOX_N"/>
</dbReference>
<feature type="domain" description="Fe2OG dioxygenase" evidence="3">
    <location>
        <begin position="173"/>
        <end position="292"/>
    </location>
</feature>
<dbReference type="InterPro" id="IPR044861">
    <property type="entry name" value="IPNS-like_FE2OG_OXY"/>
</dbReference>
<dbReference type="GO" id="GO:0016491">
    <property type="term" value="F:oxidoreductase activity"/>
    <property type="evidence" value="ECO:0007669"/>
    <property type="project" value="UniProtKB-KW"/>
</dbReference>
<keyword evidence="5" id="KW-1185">Reference proteome</keyword>
<evidence type="ECO:0000313" key="4">
    <source>
        <dbReference type="EMBL" id="KAH7357725.1"/>
    </source>
</evidence>
<comment type="caution">
    <text evidence="4">The sequence shown here is derived from an EMBL/GenBank/DDBJ whole genome shotgun (WGS) entry which is preliminary data.</text>
</comment>
<comment type="similarity">
    <text evidence="1 2">Belongs to the iron/ascorbate-dependent oxidoreductase family.</text>
</comment>
<accession>A0A8K0X1T8</accession>
<dbReference type="InterPro" id="IPR027443">
    <property type="entry name" value="IPNS-like_sf"/>
</dbReference>
<dbReference type="SUPFAM" id="SSF51197">
    <property type="entry name" value="Clavaminate synthase-like"/>
    <property type="match status" value="1"/>
</dbReference>
<dbReference type="AlphaFoldDB" id="A0A8K0X1T8"/>
<gene>
    <name evidence="4" type="ORF">B0T11DRAFT_242766</name>
</gene>